<sequence length="461" mass="49097">MNKNDEEHLLSPSYRRMFIGLVSLVAVFNYADRAIFAALAEQIKIDLNLSDLQLGILQGLAFAFLYALLGLPIGRLAERASRTKILAGAIILWSAMTAACGLIGNFVQLLLCRVGVGMGEAAAQPATASLVGDHFPRDKRASVMSLVLLGSPIGSFLGASVGGWIGGIWGWRAAFIALGIPGVVVGVLVLLVLREPRRGLVDNTPVTRTPPPDFRAFLRAIRRKRALLFVILGGSLAGFGMTSISQFMAVFLIRTYDLPVQYGGTLYGVISGVSLTLGLLIGSFGTDWLAGRGDIRWPAWGAAAGLMIAPFLYWIAFSTTSVALGTGMLILSGACLLLYFGPTQGMIQNMLEPRMRATGVALFSILYTIFGYGLGPTFVGWLSDYYAKISFQGDFAAQCHGPKAAMAASQLLGPDPCAIAAAYGVKSALMSAVGIFFVAALCFLLASRTMDKDYYMPGDEA</sequence>
<feature type="transmembrane region" description="Helical" evidence="6">
    <location>
        <begin position="265"/>
        <end position="285"/>
    </location>
</feature>
<dbReference type="SUPFAM" id="SSF103473">
    <property type="entry name" value="MFS general substrate transporter"/>
    <property type="match status" value="1"/>
</dbReference>
<dbReference type="CDD" id="cd17328">
    <property type="entry name" value="MFS_spinster_like"/>
    <property type="match status" value="1"/>
</dbReference>
<evidence type="ECO:0000256" key="1">
    <source>
        <dbReference type="ARBA" id="ARBA00004141"/>
    </source>
</evidence>
<feature type="transmembrane region" description="Helical" evidence="6">
    <location>
        <begin position="226"/>
        <end position="253"/>
    </location>
</feature>
<dbReference type="InterPro" id="IPR011701">
    <property type="entry name" value="MFS"/>
</dbReference>
<keyword evidence="9" id="KW-1185">Reference proteome</keyword>
<keyword evidence="3 6" id="KW-0812">Transmembrane</keyword>
<evidence type="ECO:0000313" key="8">
    <source>
        <dbReference type="EMBL" id="MXO66594.1"/>
    </source>
</evidence>
<dbReference type="OrthoDB" id="7400989at2"/>
<keyword evidence="2" id="KW-0813">Transport</keyword>
<comment type="subcellular location">
    <subcellularLocation>
        <location evidence="1">Membrane</location>
        <topology evidence="1">Multi-pass membrane protein</topology>
    </subcellularLocation>
</comment>
<dbReference type="RefSeq" id="WP_160737029.1">
    <property type="nucleotide sequence ID" value="NZ_WTYT01000005.1"/>
</dbReference>
<dbReference type="InterPro" id="IPR044770">
    <property type="entry name" value="MFS_spinster-like"/>
</dbReference>
<dbReference type="InterPro" id="IPR036259">
    <property type="entry name" value="MFS_trans_sf"/>
</dbReference>
<gene>
    <name evidence="8" type="ORF">GRI91_12580</name>
</gene>
<feature type="transmembrane region" description="Helical" evidence="6">
    <location>
        <begin position="297"/>
        <end position="316"/>
    </location>
</feature>
<feature type="transmembrane region" description="Helical" evidence="6">
    <location>
        <begin position="428"/>
        <end position="446"/>
    </location>
</feature>
<feature type="transmembrane region" description="Helical" evidence="6">
    <location>
        <begin position="143"/>
        <end position="165"/>
    </location>
</feature>
<dbReference type="EMBL" id="WTYT01000005">
    <property type="protein sequence ID" value="MXO66594.1"/>
    <property type="molecule type" value="Genomic_DNA"/>
</dbReference>
<dbReference type="AlphaFoldDB" id="A0A6I4T5X5"/>
<evidence type="ECO:0000256" key="5">
    <source>
        <dbReference type="ARBA" id="ARBA00023136"/>
    </source>
</evidence>
<name>A0A6I4T5X5_9SPHN</name>
<dbReference type="PANTHER" id="PTHR23505">
    <property type="entry name" value="SPINSTER"/>
    <property type="match status" value="1"/>
</dbReference>
<organism evidence="8 9">
    <name type="scientific">Altericroceibacterium endophyticum</name>
    <dbReference type="NCBI Taxonomy" id="1808508"/>
    <lineage>
        <taxon>Bacteria</taxon>
        <taxon>Pseudomonadati</taxon>
        <taxon>Pseudomonadota</taxon>
        <taxon>Alphaproteobacteria</taxon>
        <taxon>Sphingomonadales</taxon>
        <taxon>Erythrobacteraceae</taxon>
        <taxon>Altericroceibacterium</taxon>
    </lineage>
</organism>
<keyword evidence="5 6" id="KW-0472">Membrane</keyword>
<feature type="transmembrane region" description="Helical" evidence="6">
    <location>
        <begin position="322"/>
        <end position="340"/>
    </location>
</feature>
<dbReference type="PROSITE" id="PS50850">
    <property type="entry name" value="MFS"/>
    <property type="match status" value="1"/>
</dbReference>
<evidence type="ECO:0000256" key="2">
    <source>
        <dbReference type="ARBA" id="ARBA00022448"/>
    </source>
</evidence>
<comment type="caution">
    <text evidence="8">The sequence shown here is derived from an EMBL/GenBank/DDBJ whole genome shotgun (WGS) entry which is preliminary data.</text>
</comment>
<feature type="transmembrane region" description="Helical" evidence="6">
    <location>
        <begin position="85"/>
        <end position="107"/>
    </location>
</feature>
<evidence type="ECO:0000256" key="3">
    <source>
        <dbReference type="ARBA" id="ARBA00022692"/>
    </source>
</evidence>
<feature type="transmembrane region" description="Helical" evidence="6">
    <location>
        <begin position="56"/>
        <end position="73"/>
    </location>
</feature>
<accession>A0A6I4T5X5</accession>
<dbReference type="Proteomes" id="UP000438476">
    <property type="component" value="Unassembled WGS sequence"/>
</dbReference>
<keyword evidence="4 6" id="KW-1133">Transmembrane helix</keyword>
<feature type="domain" description="Major facilitator superfamily (MFS) profile" evidence="7">
    <location>
        <begin position="18"/>
        <end position="451"/>
    </location>
</feature>
<dbReference type="Gene3D" id="1.20.1250.20">
    <property type="entry name" value="MFS general substrate transporter like domains"/>
    <property type="match status" value="1"/>
</dbReference>
<dbReference type="GO" id="GO:0022857">
    <property type="term" value="F:transmembrane transporter activity"/>
    <property type="evidence" value="ECO:0007669"/>
    <property type="project" value="InterPro"/>
</dbReference>
<proteinExistence type="predicted"/>
<dbReference type="Pfam" id="PF07690">
    <property type="entry name" value="MFS_1"/>
    <property type="match status" value="1"/>
</dbReference>
<evidence type="ECO:0000313" key="9">
    <source>
        <dbReference type="Proteomes" id="UP000438476"/>
    </source>
</evidence>
<dbReference type="GO" id="GO:0016020">
    <property type="term" value="C:membrane"/>
    <property type="evidence" value="ECO:0007669"/>
    <property type="project" value="UniProtKB-SubCell"/>
</dbReference>
<dbReference type="PANTHER" id="PTHR23505:SF79">
    <property type="entry name" value="PROTEIN SPINSTER"/>
    <property type="match status" value="1"/>
</dbReference>
<evidence type="ECO:0000256" key="6">
    <source>
        <dbReference type="SAM" id="Phobius"/>
    </source>
</evidence>
<reference evidence="8 9" key="1">
    <citation type="submission" date="2019-12" db="EMBL/GenBank/DDBJ databases">
        <title>Genomic-based taxomic classification of the family Erythrobacteraceae.</title>
        <authorList>
            <person name="Xu L."/>
        </authorList>
    </citation>
    <scope>NUCLEOTIDE SEQUENCE [LARGE SCALE GENOMIC DNA]</scope>
    <source>
        <strain evidence="8 9">LMG 29518</strain>
    </source>
</reference>
<evidence type="ECO:0000259" key="7">
    <source>
        <dbReference type="PROSITE" id="PS50850"/>
    </source>
</evidence>
<protein>
    <submittedName>
        <fullName evidence="8">MFS transporter</fullName>
    </submittedName>
</protein>
<feature type="transmembrane region" description="Helical" evidence="6">
    <location>
        <begin position="360"/>
        <end position="382"/>
    </location>
</feature>
<dbReference type="InterPro" id="IPR020846">
    <property type="entry name" value="MFS_dom"/>
</dbReference>
<feature type="transmembrane region" description="Helical" evidence="6">
    <location>
        <begin position="171"/>
        <end position="193"/>
    </location>
</feature>
<evidence type="ECO:0000256" key="4">
    <source>
        <dbReference type="ARBA" id="ARBA00022989"/>
    </source>
</evidence>